<feature type="transmembrane region" description="Helical" evidence="1">
    <location>
        <begin position="12"/>
        <end position="30"/>
    </location>
</feature>
<proteinExistence type="predicted"/>
<dbReference type="AlphaFoldDB" id="A0A1H5SMF8"/>
<dbReference type="Proteomes" id="UP000236737">
    <property type="component" value="Unassembled WGS sequence"/>
</dbReference>
<dbReference type="EMBL" id="FNVP01000001">
    <property type="protein sequence ID" value="SEF51802.1"/>
    <property type="molecule type" value="Genomic_DNA"/>
</dbReference>
<dbReference type="RefSeq" id="WP_103998493.1">
    <property type="nucleotide sequence ID" value="NZ_FNVP01000001.1"/>
</dbReference>
<reference evidence="3" key="1">
    <citation type="submission" date="2016-10" db="EMBL/GenBank/DDBJ databases">
        <authorList>
            <person name="Varghese N."/>
            <person name="Submissions S."/>
        </authorList>
    </citation>
    <scope>NUCLEOTIDE SEQUENCE [LARGE SCALE GENOMIC DNA]</scope>
    <source>
        <strain evidence="3">CGMCC 1.9230</strain>
    </source>
</reference>
<accession>A0A1H5SMF8</accession>
<gene>
    <name evidence="2" type="ORF">SAMN04488130_101362</name>
</gene>
<sequence>MNLKNYKPLINLALLVAVAYILHKIIFYSFNIDDTAFHYSIEVLYLLFSVLSVIVLAVLLKVKEQSFDNIGMSFLLSTSIKMVVCYLILRPVLQASGQNSSIEKRNFFAMFILFLAMETILTIRILNKNQ</sequence>
<keyword evidence="1" id="KW-0812">Transmembrane</keyword>
<feature type="transmembrane region" description="Helical" evidence="1">
    <location>
        <begin position="72"/>
        <end position="89"/>
    </location>
</feature>
<feature type="transmembrane region" description="Helical" evidence="1">
    <location>
        <begin position="109"/>
        <end position="126"/>
    </location>
</feature>
<keyword evidence="3" id="KW-1185">Reference proteome</keyword>
<feature type="transmembrane region" description="Helical" evidence="1">
    <location>
        <begin position="36"/>
        <end position="60"/>
    </location>
</feature>
<name>A0A1H5SMF8_9FLAO</name>
<keyword evidence="1" id="KW-0472">Membrane</keyword>
<keyword evidence="1" id="KW-1133">Transmembrane helix</keyword>
<evidence type="ECO:0000256" key="1">
    <source>
        <dbReference type="SAM" id="Phobius"/>
    </source>
</evidence>
<evidence type="ECO:0000313" key="3">
    <source>
        <dbReference type="Proteomes" id="UP000236737"/>
    </source>
</evidence>
<dbReference type="OrthoDB" id="1375605at2"/>
<protein>
    <submittedName>
        <fullName evidence="2">Uncharacterized protein</fullName>
    </submittedName>
</protein>
<organism evidence="2 3">
    <name type="scientific">Flavobacterium urumqiense</name>
    <dbReference type="NCBI Taxonomy" id="935224"/>
    <lineage>
        <taxon>Bacteria</taxon>
        <taxon>Pseudomonadati</taxon>
        <taxon>Bacteroidota</taxon>
        <taxon>Flavobacteriia</taxon>
        <taxon>Flavobacteriales</taxon>
        <taxon>Flavobacteriaceae</taxon>
        <taxon>Flavobacterium</taxon>
    </lineage>
</organism>
<evidence type="ECO:0000313" key="2">
    <source>
        <dbReference type="EMBL" id="SEF51802.1"/>
    </source>
</evidence>